<evidence type="ECO:0000313" key="4">
    <source>
        <dbReference type="EMBL" id="MBB3901933.1"/>
    </source>
</evidence>
<accession>A0A7W6AFW9</accession>
<dbReference type="Proteomes" id="UP000517759">
    <property type="component" value="Unassembled WGS sequence"/>
</dbReference>
<dbReference type="Pfam" id="PF12395">
    <property type="entry name" value="DUF3658"/>
    <property type="match status" value="1"/>
</dbReference>
<reference evidence="6" key="2">
    <citation type="journal article" date="2019" name="Int. J. Syst. Evol. Microbiol.">
        <title>The Global Catalogue of Microorganisms (GCM) 10K type strain sequencing project: providing services to taxonomists for standard genome sequencing and annotation.</title>
        <authorList>
            <consortium name="The Broad Institute Genomics Platform"/>
            <consortium name="The Broad Institute Genome Sequencing Center for Infectious Disease"/>
            <person name="Wu L."/>
            <person name="Ma J."/>
        </authorList>
    </citation>
    <scope>NUCLEOTIDE SEQUENCE [LARGE SCALE GENOMIC DNA]</scope>
    <source>
        <strain evidence="6">NBRC 107710</strain>
    </source>
</reference>
<dbReference type="Pfam" id="PF08874">
    <property type="entry name" value="DUF1835"/>
    <property type="match status" value="1"/>
</dbReference>
<name>A0A7W6AFW9_9HYPH</name>
<dbReference type="EMBL" id="BSPG01000004">
    <property type="protein sequence ID" value="GLS43313.1"/>
    <property type="molecule type" value="Genomic_DNA"/>
</dbReference>
<evidence type="ECO:0000259" key="2">
    <source>
        <dbReference type="Pfam" id="PF12395"/>
    </source>
</evidence>
<evidence type="ECO:0000313" key="6">
    <source>
        <dbReference type="Proteomes" id="UP001156881"/>
    </source>
</evidence>
<gene>
    <name evidence="3" type="ORF">GCM10007884_12980</name>
    <name evidence="4" type="ORF">GGR33_001419</name>
</gene>
<organism evidence="4 5">
    <name type="scientific">Methylobacterium brachythecii</name>
    <dbReference type="NCBI Taxonomy" id="1176177"/>
    <lineage>
        <taxon>Bacteria</taxon>
        <taxon>Pseudomonadati</taxon>
        <taxon>Pseudomonadota</taxon>
        <taxon>Alphaproteobacteria</taxon>
        <taxon>Hyphomicrobiales</taxon>
        <taxon>Methylobacteriaceae</taxon>
        <taxon>Methylobacterium</taxon>
    </lineage>
</organism>
<dbReference type="RefSeq" id="WP_183503237.1">
    <property type="nucleotide sequence ID" value="NZ_BSPG01000004.1"/>
</dbReference>
<reference evidence="4 5" key="3">
    <citation type="submission" date="2020-08" db="EMBL/GenBank/DDBJ databases">
        <title>Genomic Encyclopedia of Type Strains, Phase IV (KMG-IV): sequencing the most valuable type-strain genomes for metagenomic binning, comparative biology and taxonomic classification.</title>
        <authorList>
            <person name="Goeker M."/>
        </authorList>
    </citation>
    <scope>NUCLEOTIDE SEQUENCE [LARGE SCALE GENOMIC DNA]</scope>
    <source>
        <strain evidence="4 5">DSM 24105</strain>
    </source>
</reference>
<dbReference type="AlphaFoldDB" id="A0A7W6AFW9"/>
<proteinExistence type="predicted"/>
<feature type="domain" description="DUF1835" evidence="1">
    <location>
        <begin position="108"/>
        <end position="214"/>
    </location>
</feature>
<feature type="domain" description="DUF3658" evidence="2">
    <location>
        <begin position="249"/>
        <end position="356"/>
    </location>
</feature>
<dbReference type="InterPro" id="IPR014973">
    <property type="entry name" value="DUF1835"/>
</dbReference>
<dbReference type="Proteomes" id="UP001156881">
    <property type="component" value="Unassembled WGS sequence"/>
</dbReference>
<evidence type="ECO:0000313" key="3">
    <source>
        <dbReference type="EMBL" id="GLS43313.1"/>
    </source>
</evidence>
<sequence length="362" mass="40585">MPVENFIGRWITMNNRRKVATIEVDLVDGRLIVCAIDNANGELADIRNLNCDDTEIRFAATWSSGRTVSYRLQKDDDELVVHFTTSDTARFRKDVNEDGTLRWRSGVLHVAPGHSAGYSISLALRESGRTDHVISFPDELSCGPIDSDDSAMRAAWWASIFDEYDADVDAFWRHLASTSDRLVIWFGRRSADEYAFFLALADRLGDRPYDIIDVTGLQMPVTLPTGEPGLSRPKLAVSYIGEDELAALFDTERAMTSQEKKEAAQSWHKLKSENAPFRIVTDAGLVSAPAEVFDDVLLKHATKEWRKVALVIGETLGETMDPYIQVGDRMLLARVVALVEQGKLLAHGDPWVMRRCEVRLPD</sequence>
<reference evidence="3" key="4">
    <citation type="submission" date="2023-01" db="EMBL/GenBank/DDBJ databases">
        <title>Draft genome sequence of Methylobacterium brachythecii strain NBRC 107710.</title>
        <authorList>
            <person name="Sun Q."/>
            <person name="Mori K."/>
        </authorList>
    </citation>
    <scope>NUCLEOTIDE SEQUENCE</scope>
    <source>
        <strain evidence="3">NBRC 107710</strain>
    </source>
</reference>
<evidence type="ECO:0008006" key="7">
    <source>
        <dbReference type="Google" id="ProtNLM"/>
    </source>
</evidence>
<evidence type="ECO:0000259" key="1">
    <source>
        <dbReference type="Pfam" id="PF08874"/>
    </source>
</evidence>
<keyword evidence="6" id="KW-1185">Reference proteome</keyword>
<dbReference type="EMBL" id="JACIDN010000002">
    <property type="protein sequence ID" value="MBB3901933.1"/>
    <property type="molecule type" value="Genomic_DNA"/>
</dbReference>
<dbReference type="InterPro" id="IPR022123">
    <property type="entry name" value="DUF3658"/>
</dbReference>
<reference evidence="3" key="1">
    <citation type="journal article" date="2014" name="Int. J. Syst. Evol. Microbiol.">
        <title>Complete genome of a new Firmicutes species belonging to the dominant human colonic microbiota ('Ruminococcus bicirculans') reveals two chromosomes and a selective capacity to utilize plant glucans.</title>
        <authorList>
            <consortium name="NISC Comparative Sequencing Program"/>
            <person name="Wegmann U."/>
            <person name="Louis P."/>
            <person name="Goesmann A."/>
            <person name="Henrissat B."/>
            <person name="Duncan S.H."/>
            <person name="Flint H.J."/>
        </authorList>
    </citation>
    <scope>NUCLEOTIDE SEQUENCE</scope>
    <source>
        <strain evidence="3">NBRC 107710</strain>
    </source>
</reference>
<comment type="caution">
    <text evidence="4">The sequence shown here is derived from an EMBL/GenBank/DDBJ whole genome shotgun (WGS) entry which is preliminary data.</text>
</comment>
<evidence type="ECO:0000313" key="5">
    <source>
        <dbReference type="Proteomes" id="UP000517759"/>
    </source>
</evidence>
<protein>
    <recommendedName>
        <fullName evidence="7">DUF1835 domain-containing protein</fullName>
    </recommendedName>
</protein>